<proteinExistence type="predicted"/>
<accession>A0ACC2GT09</accession>
<organism evidence="1 2">
    <name type="scientific">Dallia pectoralis</name>
    <name type="common">Alaska blackfish</name>
    <dbReference type="NCBI Taxonomy" id="75939"/>
    <lineage>
        <taxon>Eukaryota</taxon>
        <taxon>Metazoa</taxon>
        <taxon>Chordata</taxon>
        <taxon>Craniata</taxon>
        <taxon>Vertebrata</taxon>
        <taxon>Euteleostomi</taxon>
        <taxon>Actinopterygii</taxon>
        <taxon>Neopterygii</taxon>
        <taxon>Teleostei</taxon>
        <taxon>Protacanthopterygii</taxon>
        <taxon>Esociformes</taxon>
        <taxon>Umbridae</taxon>
        <taxon>Dallia</taxon>
    </lineage>
</organism>
<gene>
    <name evidence="1" type="ORF">DPEC_G00110340</name>
</gene>
<sequence length="151" mass="16943">MCISHSLCRRSRGSCDATAFLGRTGPVADLGVRGRGDRGGRVGRGERLGARRLGQVRPRRRNTNVLLLTTLHADALLSDSVYGKPAVVLDYNCNKGGMDNLDKIVGICSCHWMTARWPLAVFHNILYVSSYNAFVIWREVRPDWMPRRVFL</sequence>
<name>A0ACC2GT09_DALPE</name>
<protein>
    <submittedName>
        <fullName evidence="1">Uncharacterized protein</fullName>
    </submittedName>
</protein>
<dbReference type="EMBL" id="CM055736">
    <property type="protein sequence ID" value="KAJ8006738.1"/>
    <property type="molecule type" value="Genomic_DNA"/>
</dbReference>
<reference evidence="1" key="1">
    <citation type="submission" date="2021-05" db="EMBL/GenBank/DDBJ databases">
        <authorList>
            <person name="Pan Q."/>
            <person name="Jouanno E."/>
            <person name="Zahm M."/>
            <person name="Klopp C."/>
            <person name="Cabau C."/>
            <person name="Louis A."/>
            <person name="Berthelot C."/>
            <person name="Parey E."/>
            <person name="Roest Crollius H."/>
            <person name="Montfort J."/>
            <person name="Robinson-Rechavi M."/>
            <person name="Bouchez O."/>
            <person name="Lampietro C."/>
            <person name="Lopez Roques C."/>
            <person name="Donnadieu C."/>
            <person name="Postlethwait J."/>
            <person name="Bobe J."/>
            <person name="Dillon D."/>
            <person name="Chandos A."/>
            <person name="von Hippel F."/>
            <person name="Guiguen Y."/>
        </authorList>
    </citation>
    <scope>NUCLEOTIDE SEQUENCE</scope>
    <source>
        <strain evidence="1">YG-Jan2019</strain>
    </source>
</reference>
<dbReference type="Proteomes" id="UP001157502">
    <property type="component" value="Chromosome 9"/>
</dbReference>
<evidence type="ECO:0000313" key="1">
    <source>
        <dbReference type="EMBL" id="KAJ8006738.1"/>
    </source>
</evidence>
<keyword evidence="2" id="KW-1185">Reference proteome</keyword>
<comment type="caution">
    <text evidence="1">The sequence shown here is derived from an EMBL/GenBank/DDBJ whole genome shotgun (WGS) entry which is preliminary data.</text>
</comment>
<evidence type="ECO:0000313" key="2">
    <source>
        <dbReference type="Proteomes" id="UP001157502"/>
    </source>
</evidence>